<dbReference type="Proteomes" id="UP000295244">
    <property type="component" value="Unassembled WGS sequence"/>
</dbReference>
<dbReference type="InterPro" id="IPR016152">
    <property type="entry name" value="PTrfase/Anion_transptr"/>
</dbReference>
<reference evidence="2 3" key="1">
    <citation type="submission" date="2019-03" db="EMBL/GenBank/DDBJ databases">
        <title>Whole genome sequence of a novel Rubrobacter taiwanensis strain, isolated from Yellowstone National Park.</title>
        <authorList>
            <person name="Freed S."/>
            <person name="Ramaley R.F."/>
            <person name="Kyndt J.A."/>
        </authorList>
    </citation>
    <scope>NUCLEOTIDE SEQUENCE [LARGE SCALE GENOMIC DNA]</scope>
    <source>
        <strain evidence="2 3">Yellowstone</strain>
    </source>
</reference>
<comment type="caution">
    <text evidence="2">The sequence shown here is derived from an EMBL/GenBank/DDBJ whole genome shotgun (WGS) entry which is preliminary data.</text>
</comment>
<gene>
    <name evidence="2" type="ORF">E0L93_05165</name>
</gene>
<dbReference type="RefSeq" id="WP_132689439.1">
    <property type="nucleotide sequence ID" value="NZ_SKBU01000009.1"/>
</dbReference>
<protein>
    <submittedName>
        <fullName evidence="2">PTS sugar transporter subunit IIA</fullName>
    </submittedName>
</protein>
<sequence>MGAARSSFHPGLIRLGMKAPDREAAIRELAGLLKREGRVKDSFTKAVLAREAEFPTGLPTRGVAIAIPHADTRHCLKPAVAVGILAEPVEFQEMGSPENTLKVGVIFLLSITNPEAHVEWLSRFAEAFQKPQTLQKLLEAPNPQEACYLLRRAVEE</sequence>
<accession>A0A4V6NB38</accession>
<dbReference type="Pfam" id="PF00359">
    <property type="entry name" value="PTS_EIIA_2"/>
    <property type="match status" value="1"/>
</dbReference>
<dbReference type="Gene3D" id="3.40.930.10">
    <property type="entry name" value="Mannitol-specific EII, Chain A"/>
    <property type="match status" value="1"/>
</dbReference>
<keyword evidence="2" id="KW-0762">Sugar transport</keyword>
<feature type="domain" description="PTS EIIA type-2" evidence="1">
    <location>
        <begin position="6"/>
        <end position="153"/>
    </location>
</feature>
<dbReference type="AlphaFoldDB" id="A0A4V6NB38"/>
<dbReference type="EMBL" id="SKBU01000009">
    <property type="protein sequence ID" value="TCJ18892.1"/>
    <property type="molecule type" value="Genomic_DNA"/>
</dbReference>
<dbReference type="OrthoDB" id="3192919at2"/>
<evidence type="ECO:0000313" key="2">
    <source>
        <dbReference type="EMBL" id="TCJ18892.1"/>
    </source>
</evidence>
<dbReference type="PROSITE" id="PS51094">
    <property type="entry name" value="PTS_EIIA_TYPE_2"/>
    <property type="match status" value="1"/>
</dbReference>
<dbReference type="InterPro" id="IPR002178">
    <property type="entry name" value="PTS_EIIA_type-2_dom"/>
</dbReference>
<proteinExistence type="predicted"/>
<dbReference type="CDD" id="cd00211">
    <property type="entry name" value="PTS_IIA_fru"/>
    <property type="match status" value="1"/>
</dbReference>
<name>A0A4V6NB38_9ACTN</name>
<keyword evidence="2" id="KW-0813">Transport</keyword>
<organism evidence="2 3">
    <name type="scientific">Rubrobacter taiwanensis</name>
    <dbReference type="NCBI Taxonomy" id="185139"/>
    <lineage>
        <taxon>Bacteria</taxon>
        <taxon>Bacillati</taxon>
        <taxon>Actinomycetota</taxon>
        <taxon>Rubrobacteria</taxon>
        <taxon>Rubrobacterales</taxon>
        <taxon>Rubrobacteraceae</taxon>
        <taxon>Rubrobacter</taxon>
    </lineage>
</organism>
<dbReference type="InterPro" id="IPR051541">
    <property type="entry name" value="PTS_SugarTrans_NitroReg"/>
</dbReference>
<evidence type="ECO:0000313" key="3">
    <source>
        <dbReference type="Proteomes" id="UP000295244"/>
    </source>
</evidence>
<dbReference type="PANTHER" id="PTHR47738">
    <property type="entry name" value="PTS SYSTEM FRUCTOSE-LIKE EIIA COMPONENT-RELATED"/>
    <property type="match status" value="1"/>
</dbReference>
<evidence type="ECO:0000259" key="1">
    <source>
        <dbReference type="PROSITE" id="PS51094"/>
    </source>
</evidence>
<keyword evidence="3" id="KW-1185">Reference proteome</keyword>
<dbReference type="PANTHER" id="PTHR47738:SF3">
    <property type="entry name" value="PHOSPHOTRANSFERASE SYSTEM MANNITOL_FRUCTOSE-SPECIFIC IIA DOMAIN CONTAINING PROTEIN"/>
    <property type="match status" value="1"/>
</dbReference>
<dbReference type="SUPFAM" id="SSF55804">
    <property type="entry name" value="Phoshotransferase/anion transport protein"/>
    <property type="match status" value="1"/>
</dbReference>